<evidence type="ECO:0000256" key="1">
    <source>
        <dbReference type="ARBA" id="ARBA00001947"/>
    </source>
</evidence>
<dbReference type="Proteomes" id="UP000256988">
    <property type="component" value="Unassembled WGS sequence"/>
</dbReference>
<dbReference type="PANTHER" id="PTHR37418">
    <property type="entry name" value="3-KETO-5-AMINOHEXANOATE CLEAVAGE ENZYME-RELATED"/>
    <property type="match status" value="1"/>
</dbReference>
<organism evidence="5 6">
    <name type="scientific">Ectopseudomonas oleovorans</name>
    <name type="common">Pseudomonas oleovorans</name>
    <dbReference type="NCBI Taxonomy" id="301"/>
    <lineage>
        <taxon>Bacteria</taxon>
        <taxon>Pseudomonadati</taxon>
        <taxon>Pseudomonadota</taxon>
        <taxon>Gammaproteobacteria</taxon>
        <taxon>Pseudomonadales</taxon>
        <taxon>Pseudomonadaceae</taxon>
        <taxon>Ectopseudomonas</taxon>
    </lineage>
</organism>
<dbReference type="RefSeq" id="WP_115947040.1">
    <property type="nucleotide sequence ID" value="NZ_QRDL01000010.1"/>
</dbReference>
<dbReference type="GO" id="GO:0043720">
    <property type="term" value="F:3-keto-5-aminohexanoate cleavage activity"/>
    <property type="evidence" value="ECO:0007669"/>
    <property type="project" value="InterPro"/>
</dbReference>
<evidence type="ECO:0000313" key="6">
    <source>
        <dbReference type="Proteomes" id="UP000256988"/>
    </source>
</evidence>
<gene>
    <name evidence="5" type="ORF">DFO60_4758</name>
</gene>
<evidence type="ECO:0000256" key="4">
    <source>
        <dbReference type="ARBA" id="ARBA00022833"/>
    </source>
</evidence>
<keyword evidence="4" id="KW-0862">Zinc</keyword>
<proteinExistence type="predicted"/>
<sequence length="310" mass="34230">MAHARPVIITCAVTGAIHTPSMSPHLPVTPEQIADAALGAAAAGAAIVHLHARDPEDGRPVQDPELFRRFLPRIKRESDVIINLTTGGAPTMGVEERLQPALQLKPELASLNMGSMNFGLYEMLGRFKDFQHAWERPYLEESDDRIFRNTFRDIAHILEACRENHTRFEIECYDIGHLYTAAHFLERGLLPRPLFIQSVFGLRGGIGGHPEDLMQMRRTADRLFGEDYLWSVLGAGRNQIPLATMGLAMGGNVRVGLEDSLWDGPGKLAASNADQVRRIRTVVEALGGRVASPDEARELLGLKGRNAVDF</sequence>
<comment type="cofactor">
    <cofactor evidence="1">
        <name>Zn(2+)</name>
        <dbReference type="ChEBI" id="CHEBI:29105"/>
    </cofactor>
</comment>
<dbReference type="Gene3D" id="3.20.20.70">
    <property type="entry name" value="Aldolase class I"/>
    <property type="match status" value="1"/>
</dbReference>
<evidence type="ECO:0000256" key="2">
    <source>
        <dbReference type="ARBA" id="ARBA00022679"/>
    </source>
</evidence>
<dbReference type="Pfam" id="PF05853">
    <property type="entry name" value="BKACE"/>
    <property type="match status" value="1"/>
</dbReference>
<comment type="caution">
    <text evidence="5">The sequence shown here is derived from an EMBL/GenBank/DDBJ whole genome shotgun (WGS) entry which is preliminary data.</text>
</comment>
<protein>
    <submittedName>
        <fullName evidence="5">Uncharacterized protein (DUF849 family)</fullName>
    </submittedName>
</protein>
<reference evidence="5 6" key="1">
    <citation type="submission" date="2018-07" db="EMBL/GenBank/DDBJ databases">
        <title>Genome sequencing of rice bacterial endophytes.</title>
        <authorList>
            <person name="Venturi V."/>
        </authorList>
    </citation>
    <scope>NUCLEOTIDE SEQUENCE [LARGE SCALE GENOMIC DNA]</scope>
    <source>
        <strain evidence="5 6">AG1002</strain>
    </source>
</reference>
<dbReference type="GO" id="GO:0046872">
    <property type="term" value="F:metal ion binding"/>
    <property type="evidence" value="ECO:0007669"/>
    <property type="project" value="UniProtKB-KW"/>
</dbReference>
<dbReference type="InterPro" id="IPR008567">
    <property type="entry name" value="BKACE"/>
</dbReference>
<dbReference type="EMBL" id="QRDL01000010">
    <property type="protein sequence ID" value="REC98965.1"/>
    <property type="molecule type" value="Genomic_DNA"/>
</dbReference>
<evidence type="ECO:0000313" key="5">
    <source>
        <dbReference type="EMBL" id="REC98965.1"/>
    </source>
</evidence>
<dbReference type="PANTHER" id="PTHR37418:SF2">
    <property type="entry name" value="3-KETO-5-AMINOHEXANOATE CLEAVAGE ENZYME"/>
    <property type="match status" value="1"/>
</dbReference>
<keyword evidence="2" id="KW-0808">Transferase</keyword>
<evidence type="ECO:0000256" key="3">
    <source>
        <dbReference type="ARBA" id="ARBA00022723"/>
    </source>
</evidence>
<dbReference type="InterPro" id="IPR013785">
    <property type="entry name" value="Aldolase_TIM"/>
</dbReference>
<dbReference type="AlphaFoldDB" id="A0A3D9E7M8"/>
<keyword evidence="3" id="KW-0479">Metal-binding</keyword>
<accession>A0A3D9E7M8</accession>
<name>A0A3D9E7M8_ECTOL</name>